<dbReference type="GO" id="GO:0035336">
    <property type="term" value="P:long-chain fatty-acyl-CoA metabolic process"/>
    <property type="evidence" value="ECO:0007669"/>
    <property type="project" value="TreeGrafter"/>
</dbReference>
<protein>
    <recommendedName>
        <fullName evidence="1">Fatty acyl-CoA reductase</fullName>
        <ecNumber evidence="1">1.2.1.84</ecNumber>
    </recommendedName>
</protein>
<comment type="function">
    <text evidence="1">Catalyzes the reduction of fatty acyl-CoA to fatty alcohols.</text>
</comment>
<dbReference type="AlphaFoldDB" id="A0A7J6XCH5"/>
<keyword evidence="1" id="KW-0560">Oxidoreductase</keyword>
<dbReference type="GO" id="GO:0102965">
    <property type="term" value="F:alcohol-forming long-chain fatty acyl-CoA reductase activity"/>
    <property type="evidence" value="ECO:0007669"/>
    <property type="project" value="UniProtKB-EC"/>
</dbReference>
<organism evidence="4 5">
    <name type="scientific">Thalictrum thalictroides</name>
    <name type="common">Rue-anemone</name>
    <name type="synonym">Anemone thalictroides</name>
    <dbReference type="NCBI Taxonomy" id="46969"/>
    <lineage>
        <taxon>Eukaryota</taxon>
        <taxon>Viridiplantae</taxon>
        <taxon>Streptophyta</taxon>
        <taxon>Embryophyta</taxon>
        <taxon>Tracheophyta</taxon>
        <taxon>Spermatophyta</taxon>
        <taxon>Magnoliopsida</taxon>
        <taxon>Ranunculales</taxon>
        <taxon>Ranunculaceae</taxon>
        <taxon>Thalictroideae</taxon>
        <taxon>Thalictrum</taxon>
    </lineage>
</organism>
<keyword evidence="1" id="KW-0443">Lipid metabolism</keyword>
<comment type="caution">
    <text evidence="4">The sequence shown here is derived from an EMBL/GenBank/DDBJ whole genome shotgun (WGS) entry which is preliminary data.</text>
</comment>
<keyword evidence="5" id="KW-1185">Reference proteome</keyword>
<dbReference type="EC" id="1.2.1.84" evidence="1"/>
<dbReference type="Proteomes" id="UP000554482">
    <property type="component" value="Unassembled WGS sequence"/>
</dbReference>
<gene>
    <name evidence="4" type="ORF">FRX31_003221</name>
</gene>
<dbReference type="GO" id="GO:0080019">
    <property type="term" value="F:alcohol-forming very long-chain fatty acyl-CoA reductase activity"/>
    <property type="evidence" value="ECO:0007669"/>
    <property type="project" value="InterPro"/>
</dbReference>
<dbReference type="SUPFAM" id="SSF51735">
    <property type="entry name" value="NAD(P)-binding Rossmann-fold domains"/>
    <property type="match status" value="1"/>
</dbReference>
<keyword evidence="1" id="KW-0521">NADP</keyword>
<feature type="compositionally biased region" description="Low complexity" evidence="2">
    <location>
        <begin position="126"/>
        <end position="139"/>
    </location>
</feature>
<evidence type="ECO:0000259" key="3">
    <source>
        <dbReference type="Pfam" id="PF07993"/>
    </source>
</evidence>
<feature type="region of interest" description="Disordered" evidence="2">
    <location>
        <begin position="110"/>
        <end position="140"/>
    </location>
</feature>
<feature type="region of interest" description="Disordered" evidence="2">
    <location>
        <begin position="19"/>
        <end position="70"/>
    </location>
</feature>
<feature type="domain" description="Thioester reductase (TE)" evidence="3">
    <location>
        <begin position="171"/>
        <end position="356"/>
    </location>
</feature>
<keyword evidence="1" id="KW-0444">Lipid biosynthesis</keyword>
<dbReference type="InterPro" id="IPR013120">
    <property type="entry name" value="FAR_NAD-bd"/>
</dbReference>
<dbReference type="EMBL" id="JABWDY010001727">
    <property type="protein sequence ID" value="KAF5207193.1"/>
    <property type="molecule type" value="Genomic_DNA"/>
</dbReference>
<dbReference type="OrthoDB" id="429813at2759"/>
<dbReference type="InterPro" id="IPR036291">
    <property type="entry name" value="NAD(P)-bd_dom_sf"/>
</dbReference>
<dbReference type="Gene3D" id="3.40.50.720">
    <property type="entry name" value="NAD(P)-binding Rossmann-like Domain"/>
    <property type="match status" value="1"/>
</dbReference>
<sequence>MEALRDAWVFTQCTANLRTSTPHRPVSASRGRPGAPSARSSSVEPVASTGRPRRQSCSPSRGRAPNGCIHSSGSYVPAVSRARANGSENVSPVQIASKMVERVVNMRKLVPPKQDVKRSLQNNLTGQSSSPDSSGSGRTLSEKSLDMALRHMIPVDMVVNAIIVAMVTHANQSSEYDVALEVNTFGCKNVIDFAEKCVKLEMLLHVSTAYVCGEKPGLILEKPLKMGESLNGKLGLNIQQEKMLLIDTLNELDTLKATKEEKRLTMKELGMKRARLYGWPNTYVFTKAMGEMIMGHSRGKLPVVVVRPTVVTCTYKEPFPGWIEGTRHIDTIAVGYGKGKLTCFLADPTLVLDVVSF</sequence>
<proteinExistence type="inferred from homology"/>
<evidence type="ECO:0000313" key="4">
    <source>
        <dbReference type="EMBL" id="KAF5207193.1"/>
    </source>
</evidence>
<evidence type="ECO:0000256" key="1">
    <source>
        <dbReference type="RuleBase" id="RU363097"/>
    </source>
</evidence>
<name>A0A7J6XCH5_THATH</name>
<evidence type="ECO:0000313" key="5">
    <source>
        <dbReference type="Proteomes" id="UP000554482"/>
    </source>
</evidence>
<comment type="catalytic activity">
    <reaction evidence="1">
        <text>a long-chain fatty acyl-CoA + 2 NADPH + 2 H(+) = a long-chain primary fatty alcohol + 2 NADP(+) + CoA</text>
        <dbReference type="Rhea" id="RHEA:52716"/>
        <dbReference type="ChEBI" id="CHEBI:15378"/>
        <dbReference type="ChEBI" id="CHEBI:57287"/>
        <dbReference type="ChEBI" id="CHEBI:57783"/>
        <dbReference type="ChEBI" id="CHEBI:58349"/>
        <dbReference type="ChEBI" id="CHEBI:77396"/>
        <dbReference type="ChEBI" id="CHEBI:83139"/>
        <dbReference type="EC" id="1.2.1.84"/>
    </reaction>
</comment>
<evidence type="ECO:0000256" key="2">
    <source>
        <dbReference type="SAM" id="MobiDB-lite"/>
    </source>
</evidence>
<dbReference type="GO" id="GO:0010345">
    <property type="term" value="P:suberin biosynthetic process"/>
    <property type="evidence" value="ECO:0007669"/>
    <property type="project" value="TreeGrafter"/>
</dbReference>
<dbReference type="InterPro" id="IPR026055">
    <property type="entry name" value="FAR"/>
</dbReference>
<dbReference type="PANTHER" id="PTHR11011">
    <property type="entry name" value="MALE STERILITY PROTEIN 2-RELATED"/>
    <property type="match status" value="1"/>
</dbReference>
<accession>A0A7J6XCH5</accession>
<dbReference type="Pfam" id="PF07993">
    <property type="entry name" value="NAD_binding_4"/>
    <property type="match status" value="1"/>
</dbReference>
<reference evidence="4 5" key="1">
    <citation type="submission" date="2020-06" db="EMBL/GenBank/DDBJ databases">
        <title>Transcriptomic and genomic resources for Thalictrum thalictroides and T. hernandezii: Facilitating candidate gene discovery in an emerging model plant lineage.</title>
        <authorList>
            <person name="Arias T."/>
            <person name="Riano-Pachon D.M."/>
            <person name="Di Stilio V.S."/>
        </authorList>
    </citation>
    <scope>NUCLEOTIDE SEQUENCE [LARGE SCALE GENOMIC DNA]</scope>
    <source>
        <strain evidence="5">cv. WT478/WT964</strain>
        <tissue evidence="4">Leaves</tissue>
    </source>
</reference>
<dbReference type="PANTHER" id="PTHR11011:SF99">
    <property type="entry name" value="FATTY ACYL-COA REDUCTASE 3"/>
    <property type="match status" value="1"/>
</dbReference>
<comment type="similarity">
    <text evidence="1">Belongs to the fatty acyl-CoA reductase family.</text>
</comment>